<evidence type="ECO:0000313" key="3">
    <source>
        <dbReference type="Proteomes" id="UP000186997"/>
    </source>
</evidence>
<dbReference type="Proteomes" id="UP000186997">
    <property type="component" value="Unassembled WGS sequence"/>
</dbReference>
<accession>A0A1R3XKF0</accession>
<keyword evidence="3" id="KW-1185">Reference proteome</keyword>
<organism evidence="2 3">
    <name type="scientific">Yoonia rosea</name>
    <dbReference type="NCBI Taxonomy" id="287098"/>
    <lineage>
        <taxon>Bacteria</taxon>
        <taxon>Pseudomonadati</taxon>
        <taxon>Pseudomonadota</taxon>
        <taxon>Alphaproteobacteria</taxon>
        <taxon>Rhodobacterales</taxon>
        <taxon>Paracoccaceae</taxon>
        <taxon>Yoonia</taxon>
    </lineage>
</organism>
<proteinExistence type="predicted"/>
<dbReference type="OrthoDB" id="9781342at2"/>
<name>A0A1R3XKF0_9RHOB</name>
<reference evidence="3" key="1">
    <citation type="submission" date="2017-01" db="EMBL/GenBank/DDBJ databases">
        <authorList>
            <person name="Varghese N."/>
            <person name="Submissions S."/>
        </authorList>
    </citation>
    <scope>NUCLEOTIDE SEQUENCE [LARGE SCALE GENOMIC DNA]</scope>
    <source>
        <strain evidence="3">DSM 29591</strain>
    </source>
</reference>
<dbReference type="EMBL" id="FTPR01000004">
    <property type="protein sequence ID" value="SIT92138.1"/>
    <property type="molecule type" value="Genomic_DNA"/>
</dbReference>
<evidence type="ECO:0000313" key="2">
    <source>
        <dbReference type="EMBL" id="SIT92138.1"/>
    </source>
</evidence>
<dbReference type="AlphaFoldDB" id="A0A1R3XKF0"/>
<evidence type="ECO:0000256" key="1">
    <source>
        <dbReference type="SAM" id="MobiDB-lite"/>
    </source>
</evidence>
<feature type="region of interest" description="Disordered" evidence="1">
    <location>
        <begin position="55"/>
        <end position="79"/>
    </location>
</feature>
<gene>
    <name evidence="2" type="ORF">SAMN05421665_3580</name>
</gene>
<dbReference type="STRING" id="287098.SAMN05421665_3580"/>
<sequence length="79" mass="8223">MRSHGMEPRLSVTPIYHATGASHLSVTFRPESLGTFGLATSSRWIGANAGSLTAASRDADGLPRAAATPRLMQASADGR</sequence>
<protein>
    <submittedName>
        <fullName evidence="2">Uncharacterized protein</fullName>
    </submittedName>
</protein>